<feature type="transmembrane region" description="Helical" evidence="1">
    <location>
        <begin position="75"/>
        <end position="94"/>
    </location>
</feature>
<name>A0AAP0IP13_9MAGN</name>
<gene>
    <name evidence="2" type="ORF">Scep_017176</name>
</gene>
<keyword evidence="1" id="KW-0472">Membrane</keyword>
<proteinExistence type="predicted"/>
<evidence type="ECO:0000256" key="1">
    <source>
        <dbReference type="SAM" id="Phobius"/>
    </source>
</evidence>
<organism evidence="2 3">
    <name type="scientific">Stephania cephalantha</name>
    <dbReference type="NCBI Taxonomy" id="152367"/>
    <lineage>
        <taxon>Eukaryota</taxon>
        <taxon>Viridiplantae</taxon>
        <taxon>Streptophyta</taxon>
        <taxon>Embryophyta</taxon>
        <taxon>Tracheophyta</taxon>
        <taxon>Spermatophyta</taxon>
        <taxon>Magnoliopsida</taxon>
        <taxon>Ranunculales</taxon>
        <taxon>Menispermaceae</taxon>
        <taxon>Menispermoideae</taxon>
        <taxon>Cissampelideae</taxon>
        <taxon>Stephania</taxon>
    </lineage>
</organism>
<evidence type="ECO:0000313" key="2">
    <source>
        <dbReference type="EMBL" id="KAK9119083.1"/>
    </source>
</evidence>
<keyword evidence="3" id="KW-1185">Reference proteome</keyword>
<comment type="caution">
    <text evidence="2">The sequence shown here is derived from an EMBL/GenBank/DDBJ whole genome shotgun (WGS) entry which is preliminary data.</text>
</comment>
<dbReference type="Proteomes" id="UP001419268">
    <property type="component" value="Unassembled WGS sequence"/>
</dbReference>
<keyword evidence="1" id="KW-1133">Transmembrane helix</keyword>
<evidence type="ECO:0000313" key="3">
    <source>
        <dbReference type="Proteomes" id="UP001419268"/>
    </source>
</evidence>
<accession>A0AAP0IP13</accession>
<protein>
    <submittedName>
        <fullName evidence="2">Uncharacterized protein</fullName>
    </submittedName>
</protein>
<keyword evidence="1" id="KW-0812">Transmembrane</keyword>
<sequence>MGWRRKPRRSWLICDYEESRPNLKLVGQGTPSQLIRDDFNLLIFQYIHVFKELLNCLQPIEKILDMEMVVKERNINFYLVVYWISSLMVRVLAWNHRIFIVRIRFREEPEGTKIRVTLEATVSVATTYHLRDSMEGPLSRRVLQPA</sequence>
<reference evidence="2 3" key="1">
    <citation type="submission" date="2024-01" db="EMBL/GenBank/DDBJ databases">
        <title>Genome assemblies of Stephania.</title>
        <authorList>
            <person name="Yang L."/>
        </authorList>
    </citation>
    <scope>NUCLEOTIDE SEQUENCE [LARGE SCALE GENOMIC DNA]</scope>
    <source>
        <strain evidence="2">JXDWG</strain>
        <tissue evidence="2">Leaf</tissue>
    </source>
</reference>
<dbReference type="EMBL" id="JBBNAG010000007">
    <property type="protein sequence ID" value="KAK9119083.1"/>
    <property type="molecule type" value="Genomic_DNA"/>
</dbReference>
<dbReference type="AlphaFoldDB" id="A0AAP0IP13"/>